<dbReference type="EMBL" id="JBEZNA010000004">
    <property type="protein sequence ID" value="MEU9576271.1"/>
    <property type="molecule type" value="Genomic_DNA"/>
</dbReference>
<sequence length="56" mass="6160">MACSCQKGRTQYEVWTTDANGVEKRVFTGAVKTTAEAVQKRYPGAELRTVVPAKRA</sequence>
<proteinExistence type="predicted"/>
<comment type="caution">
    <text evidence="1">The sequence shown here is derived from an EMBL/GenBank/DDBJ whole genome shotgun (WGS) entry which is preliminary data.</text>
</comment>
<accession>A0ABV3EJ90</accession>
<dbReference type="RefSeq" id="WP_359268378.1">
    <property type="nucleotide sequence ID" value="NZ_JBEZNA010000004.1"/>
</dbReference>
<keyword evidence="2" id="KW-1185">Reference proteome</keyword>
<evidence type="ECO:0000313" key="1">
    <source>
        <dbReference type="EMBL" id="MEU9576271.1"/>
    </source>
</evidence>
<protein>
    <submittedName>
        <fullName evidence="1">Uncharacterized protein</fullName>
    </submittedName>
</protein>
<organism evidence="1 2">
    <name type="scientific">Streptomyces chilikensis</name>
    <dbReference type="NCBI Taxonomy" id="1194079"/>
    <lineage>
        <taxon>Bacteria</taxon>
        <taxon>Bacillati</taxon>
        <taxon>Actinomycetota</taxon>
        <taxon>Actinomycetes</taxon>
        <taxon>Kitasatosporales</taxon>
        <taxon>Streptomycetaceae</taxon>
        <taxon>Streptomyces</taxon>
    </lineage>
</organism>
<dbReference type="Proteomes" id="UP001551584">
    <property type="component" value="Unassembled WGS sequence"/>
</dbReference>
<gene>
    <name evidence="1" type="ORF">AB0D95_03105</name>
</gene>
<reference evidence="1 2" key="1">
    <citation type="submission" date="2024-06" db="EMBL/GenBank/DDBJ databases">
        <title>The Natural Products Discovery Center: Release of the First 8490 Sequenced Strains for Exploring Actinobacteria Biosynthetic Diversity.</title>
        <authorList>
            <person name="Kalkreuter E."/>
            <person name="Kautsar S.A."/>
            <person name="Yang D."/>
            <person name="Bader C.D."/>
            <person name="Teijaro C.N."/>
            <person name="Fluegel L."/>
            <person name="Davis C.M."/>
            <person name="Simpson J.R."/>
            <person name="Lauterbach L."/>
            <person name="Steele A.D."/>
            <person name="Gui C."/>
            <person name="Meng S."/>
            <person name="Li G."/>
            <person name="Viehrig K."/>
            <person name="Ye F."/>
            <person name="Su P."/>
            <person name="Kiefer A.F."/>
            <person name="Nichols A."/>
            <person name="Cepeda A.J."/>
            <person name="Yan W."/>
            <person name="Fan B."/>
            <person name="Jiang Y."/>
            <person name="Adhikari A."/>
            <person name="Zheng C.-J."/>
            <person name="Schuster L."/>
            <person name="Cowan T.M."/>
            <person name="Smanski M.J."/>
            <person name="Chevrette M.G."/>
            <person name="De Carvalho L.P.S."/>
            <person name="Shen B."/>
        </authorList>
    </citation>
    <scope>NUCLEOTIDE SEQUENCE [LARGE SCALE GENOMIC DNA]</scope>
    <source>
        <strain evidence="1 2">NPDC048117</strain>
    </source>
</reference>
<evidence type="ECO:0000313" key="2">
    <source>
        <dbReference type="Proteomes" id="UP001551584"/>
    </source>
</evidence>
<name>A0ABV3EJ90_9ACTN</name>